<gene>
    <name evidence="6" type="ORF">HICCMSTLAB_LOCUS10035</name>
</gene>
<dbReference type="EMBL" id="CAJNRD030001122">
    <property type="protein sequence ID" value="CAG5100962.1"/>
    <property type="molecule type" value="Genomic_DNA"/>
</dbReference>
<protein>
    <submittedName>
        <fullName evidence="6">Odorant binding protein 1.54</fullName>
    </submittedName>
</protein>
<evidence type="ECO:0000256" key="1">
    <source>
        <dbReference type="ARBA" id="ARBA00004613"/>
    </source>
</evidence>
<dbReference type="CDD" id="cd23992">
    <property type="entry name" value="PBP_GOBP"/>
    <property type="match status" value="1"/>
</dbReference>
<organism evidence="6 7">
    <name type="scientific">Cotesia congregata</name>
    <name type="common">Parasitoid wasp</name>
    <name type="synonym">Apanteles congregatus</name>
    <dbReference type="NCBI Taxonomy" id="51543"/>
    <lineage>
        <taxon>Eukaryota</taxon>
        <taxon>Metazoa</taxon>
        <taxon>Ecdysozoa</taxon>
        <taxon>Arthropoda</taxon>
        <taxon>Hexapoda</taxon>
        <taxon>Insecta</taxon>
        <taxon>Pterygota</taxon>
        <taxon>Neoptera</taxon>
        <taxon>Endopterygota</taxon>
        <taxon>Hymenoptera</taxon>
        <taxon>Apocrita</taxon>
        <taxon>Ichneumonoidea</taxon>
        <taxon>Braconidae</taxon>
        <taxon>Microgastrinae</taxon>
        <taxon>Cotesia</taxon>
    </lineage>
</organism>
<evidence type="ECO:0000256" key="2">
    <source>
        <dbReference type="ARBA" id="ARBA00008098"/>
    </source>
</evidence>
<dbReference type="Pfam" id="PF01395">
    <property type="entry name" value="PBP_GOBP"/>
    <property type="match status" value="1"/>
</dbReference>
<dbReference type="PANTHER" id="PTHR11857:SF43">
    <property type="entry name" value="GEO07291P1-RELATED"/>
    <property type="match status" value="1"/>
</dbReference>
<comment type="subcellular location">
    <subcellularLocation>
        <location evidence="1">Secreted</location>
    </subcellularLocation>
</comment>
<dbReference type="SMART" id="SM00708">
    <property type="entry name" value="PhBP"/>
    <property type="match status" value="1"/>
</dbReference>
<evidence type="ECO:0000256" key="3">
    <source>
        <dbReference type="ARBA" id="ARBA00022525"/>
    </source>
</evidence>
<accession>A0A8J2HK57</accession>
<reference evidence="6" key="1">
    <citation type="submission" date="2021-04" db="EMBL/GenBank/DDBJ databases">
        <authorList>
            <person name="Chebbi M.A.C M."/>
        </authorList>
    </citation>
    <scope>NUCLEOTIDE SEQUENCE</scope>
</reference>
<evidence type="ECO:0000256" key="5">
    <source>
        <dbReference type="SAM" id="SignalP"/>
    </source>
</evidence>
<dbReference type="GO" id="GO:0007608">
    <property type="term" value="P:sensory perception of smell"/>
    <property type="evidence" value="ECO:0007669"/>
    <property type="project" value="TreeGrafter"/>
</dbReference>
<dbReference type="OrthoDB" id="7665616at2759"/>
<dbReference type="AlphaFoldDB" id="A0A8J2HK57"/>
<comment type="similarity">
    <text evidence="2">Belongs to the PBP/GOBP family.</text>
</comment>
<sequence length="137" mass="15502">MKVFASIFALGFIGILGNIADSNSENSEYLKQCMAESGVDQTSVDKLQGREWEMNNKKLQCYSKCLMIKKGVINDDGTLNEENMKKDMTREFPDGKIDEVMMKCKDPKGADACENSLLILKCFLDYTIFAMQKDKDN</sequence>
<dbReference type="GO" id="GO:0005615">
    <property type="term" value="C:extracellular space"/>
    <property type="evidence" value="ECO:0007669"/>
    <property type="project" value="TreeGrafter"/>
</dbReference>
<keyword evidence="3" id="KW-0964">Secreted</keyword>
<evidence type="ECO:0000256" key="4">
    <source>
        <dbReference type="ARBA" id="ARBA00022729"/>
    </source>
</evidence>
<dbReference type="GO" id="GO:0005549">
    <property type="term" value="F:odorant binding"/>
    <property type="evidence" value="ECO:0007669"/>
    <property type="project" value="InterPro"/>
</dbReference>
<dbReference type="Proteomes" id="UP000786811">
    <property type="component" value="Unassembled WGS sequence"/>
</dbReference>
<name>A0A8J2HK57_COTCN</name>
<comment type="caution">
    <text evidence="6">The sequence shown here is derived from an EMBL/GenBank/DDBJ whole genome shotgun (WGS) entry which is preliminary data.</text>
</comment>
<dbReference type="InterPro" id="IPR006170">
    <property type="entry name" value="PBP/GOBP"/>
</dbReference>
<feature type="chain" id="PRO_5035169503" evidence="5">
    <location>
        <begin position="25"/>
        <end position="137"/>
    </location>
</feature>
<dbReference type="Gene3D" id="1.10.238.20">
    <property type="entry name" value="Pheromone/general odorant binding protein domain"/>
    <property type="match status" value="1"/>
</dbReference>
<proteinExistence type="inferred from homology"/>
<feature type="signal peptide" evidence="5">
    <location>
        <begin position="1"/>
        <end position="24"/>
    </location>
</feature>
<dbReference type="SUPFAM" id="SSF47565">
    <property type="entry name" value="Insect pheromone/odorant-binding proteins"/>
    <property type="match status" value="1"/>
</dbReference>
<evidence type="ECO:0000313" key="6">
    <source>
        <dbReference type="EMBL" id="CAG5100962.1"/>
    </source>
</evidence>
<dbReference type="PANTHER" id="PTHR11857">
    <property type="entry name" value="ODORANT BINDING PROTEIN-RELATED"/>
    <property type="match status" value="1"/>
</dbReference>
<evidence type="ECO:0000313" key="7">
    <source>
        <dbReference type="Proteomes" id="UP000786811"/>
    </source>
</evidence>
<dbReference type="InterPro" id="IPR036728">
    <property type="entry name" value="PBP_GOBP_sf"/>
</dbReference>
<keyword evidence="7" id="KW-1185">Reference proteome</keyword>
<keyword evidence="4 5" id="KW-0732">Signal</keyword>